<comment type="function">
    <text evidence="11">Catalyzes the prenylation of para-hydroxybenzoate (PHB) with an all-trans polyprenyl group. Mediates the second step in the final reaction sequence of ubiquinone-8 (UQ-8) biosynthesis, which is the condensation of the polyisoprenoid side chain with PHB, generating the first membrane-bound Q intermediate 3-octaprenyl-4-hydroxybenzoate.</text>
</comment>
<comment type="cofactor">
    <cofactor evidence="1 11">
        <name>Mg(2+)</name>
        <dbReference type="ChEBI" id="CHEBI:18420"/>
    </cofactor>
</comment>
<comment type="catalytic activity">
    <reaction evidence="11">
        <text>all-trans-octaprenyl diphosphate + 4-hydroxybenzoate = 4-hydroxy-3-(all-trans-octaprenyl)benzoate + diphosphate</text>
        <dbReference type="Rhea" id="RHEA:27782"/>
        <dbReference type="ChEBI" id="CHEBI:1617"/>
        <dbReference type="ChEBI" id="CHEBI:17879"/>
        <dbReference type="ChEBI" id="CHEBI:33019"/>
        <dbReference type="ChEBI" id="CHEBI:57711"/>
        <dbReference type="EC" id="2.5.1.39"/>
    </reaction>
</comment>
<evidence type="ECO:0000256" key="8">
    <source>
        <dbReference type="ARBA" id="ARBA00022692"/>
    </source>
</evidence>
<dbReference type="RefSeq" id="WP_369454002.1">
    <property type="nucleotide sequence ID" value="NZ_JBGCUO010000001.1"/>
</dbReference>
<dbReference type="PANTHER" id="PTHR11048">
    <property type="entry name" value="PRENYLTRANSFERASES"/>
    <property type="match status" value="1"/>
</dbReference>
<comment type="subcellular location">
    <subcellularLocation>
        <location evidence="11">Cell inner membrane</location>
        <topology evidence="11">Multi-pass membrane protein</topology>
    </subcellularLocation>
    <subcellularLocation>
        <location evidence="2">Membrane</location>
        <topology evidence="2">Multi-pass membrane protein</topology>
    </subcellularLocation>
</comment>
<evidence type="ECO:0000256" key="9">
    <source>
        <dbReference type="ARBA" id="ARBA00022989"/>
    </source>
</evidence>
<feature type="transmembrane region" description="Helical" evidence="11">
    <location>
        <begin position="241"/>
        <end position="259"/>
    </location>
</feature>
<feature type="transmembrane region" description="Helical" evidence="11">
    <location>
        <begin position="21"/>
        <end position="39"/>
    </location>
</feature>
<evidence type="ECO:0000256" key="12">
    <source>
        <dbReference type="NCBIfam" id="TIGR01474"/>
    </source>
</evidence>
<keyword evidence="11" id="KW-0460">Magnesium</keyword>
<comment type="caution">
    <text evidence="13">The sequence shown here is derived from an EMBL/GenBank/DDBJ whole genome shotgun (WGS) entry which is preliminary data.</text>
</comment>
<keyword evidence="14" id="KW-1185">Reference proteome</keyword>
<dbReference type="EC" id="2.5.1.39" evidence="11 12"/>
<gene>
    <name evidence="11 13" type="primary">ubiA</name>
    <name evidence="13" type="ORF">AB5I84_01190</name>
</gene>
<evidence type="ECO:0000256" key="5">
    <source>
        <dbReference type="ARBA" id="ARBA00022519"/>
    </source>
</evidence>
<evidence type="ECO:0000256" key="11">
    <source>
        <dbReference type="HAMAP-Rule" id="MF_01635"/>
    </source>
</evidence>
<dbReference type="Gene3D" id="1.10.357.140">
    <property type="entry name" value="UbiA prenyltransferase"/>
    <property type="match status" value="1"/>
</dbReference>
<keyword evidence="4 11" id="KW-1003">Cell membrane</keyword>
<feature type="transmembrane region" description="Helical" evidence="11">
    <location>
        <begin position="93"/>
        <end position="113"/>
    </location>
</feature>
<keyword evidence="7 11" id="KW-0831">Ubiquinone biosynthesis</keyword>
<comment type="pathway">
    <text evidence="11">Cofactor biosynthesis; ubiquinone biosynthesis.</text>
</comment>
<keyword evidence="6 11" id="KW-0808">Transferase</keyword>
<feature type="transmembrane region" description="Helical" evidence="11">
    <location>
        <begin position="215"/>
        <end position="235"/>
    </location>
</feature>
<keyword evidence="5 11" id="KW-0997">Cell inner membrane</keyword>
<dbReference type="InterPro" id="IPR006370">
    <property type="entry name" value="HB_polyprenyltransferase-like"/>
</dbReference>
<dbReference type="PANTHER" id="PTHR11048:SF28">
    <property type="entry name" value="4-HYDROXYBENZOATE POLYPRENYLTRANSFERASE, MITOCHONDRIAL"/>
    <property type="match status" value="1"/>
</dbReference>
<reference evidence="13 14" key="1">
    <citation type="submission" date="2024-07" db="EMBL/GenBank/DDBJ databases">
        <authorList>
            <person name="Ren Q."/>
        </authorList>
    </citation>
    <scope>NUCLEOTIDE SEQUENCE [LARGE SCALE GENOMIC DNA]</scope>
    <source>
        <strain evidence="13 14">REN37</strain>
    </source>
</reference>
<evidence type="ECO:0000256" key="3">
    <source>
        <dbReference type="ARBA" id="ARBA00005985"/>
    </source>
</evidence>
<accession>A0ABV4AD35</accession>
<proteinExistence type="inferred from homology"/>
<organism evidence="13 14">
    <name type="scientific">Isoalcanivorax beigongshangi</name>
    <dbReference type="NCBI Taxonomy" id="3238810"/>
    <lineage>
        <taxon>Bacteria</taxon>
        <taxon>Pseudomonadati</taxon>
        <taxon>Pseudomonadota</taxon>
        <taxon>Gammaproteobacteria</taxon>
        <taxon>Oceanospirillales</taxon>
        <taxon>Alcanivoracaceae</taxon>
        <taxon>Isoalcanivorax</taxon>
    </lineage>
</organism>
<evidence type="ECO:0000256" key="6">
    <source>
        <dbReference type="ARBA" id="ARBA00022679"/>
    </source>
</evidence>
<dbReference type="NCBIfam" id="TIGR01474">
    <property type="entry name" value="ubiA_proteo"/>
    <property type="match status" value="1"/>
</dbReference>
<comment type="similarity">
    <text evidence="3 11">Belongs to the UbiA prenyltransferase family.</text>
</comment>
<evidence type="ECO:0000256" key="2">
    <source>
        <dbReference type="ARBA" id="ARBA00004141"/>
    </source>
</evidence>
<sequence>MFAWIETRFPALWPWIQLMRLERPIGALLVFWPTLWALWIAGNGSPSLKNILVFTAGVWLMRAAGCVINDYADRKWDGAVARTCQRPLATGALRGRDALALFAVLIALSASLLLLLNPLTFWLSFGAVGLATLYPFTKRFTHLPQLFLGAAFAWSIPMAFAAETNSVPAAAWLLFVAKLLWTVAFDTEYAICDREDDLKVGIKSTAILFGDADRLIIGLLQALALVALALLGRALAFDWPWYLGLAVSAALFVYQQWLIRDRDPALCLKAFLNNQWVGAAIFAGLWLHYLLA</sequence>
<evidence type="ECO:0000313" key="14">
    <source>
        <dbReference type="Proteomes" id="UP001562065"/>
    </source>
</evidence>
<dbReference type="Proteomes" id="UP001562065">
    <property type="component" value="Unassembled WGS sequence"/>
</dbReference>
<name>A0ABV4AD35_9GAMM</name>
<dbReference type="EMBL" id="JBGCUO010000001">
    <property type="protein sequence ID" value="MEY1660759.1"/>
    <property type="molecule type" value="Genomic_DNA"/>
</dbReference>
<dbReference type="GO" id="GO:0008412">
    <property type="term" value="F:4-hydroxybenzoate polyprenyltransferase activity"/>
    <property type="evidence" value="ECO:0007669"/>
    <property type="project" value="UniProtKB-EC"/>
</dbReference>
<feature type="transmembrane region" description="Helical" evidence="11">
    <location>
        <begin position="271"/>
        <end position="291"/>
    </location>
</feature>
<dbReference type="Gene3D" id="1.20.120.1780">
    <property type="entry name" value="UbiA prenyltransferase"/>
    <property type="match status" value="1"/>
</dbReference>
<keyword evidence="10 11" id="KW-0472">Membrane</keyword>
<dbReference type="InterPro" id="IPR039653">
    <property type="entry name" value="Prenyltransferase"/>
</dbReference>
<evidence type="ECO:0000256" key="1">
    <source>
        <dbReference type="ARBA" id="ARBA00001946"/>
    </source>
</evidence>
<dbReference type="InterPro" id="IPR044878">
    <property type="entry name" value="UbiA_sf"/>
</dbReference>
<keyword evidence="8 11" id="KW-0812">Transmembrane</keyword>
<evidence type="ECO:0000256" key="4">
    <source>
        <dbReference type="ARBA" id="ARBA00022475"/>
    </source>
</evidence>
<feature type="transmembrane region" description="Helical" evidence="11">
    <location>
        <begin position="143"/>
        <end position="161"/>
    </location>
</feature>
<protein>
    <recommendedName>
        <fullName evidence="11 12">4-hydroxybenzoate octaprenyltransferase</fullName>
        <ecNumber evidence="11 12">2.5.1.39</ecNumber>
    </recommendedName>
    <alternativeName>
        <fullName evidence="11">4-HB polyprenyltransferase</fullName>
    </alternativeName>
</protein>
<keyword evidence="9 11" id="KW-1133">Transmembrane helix</keyword>
<dbReference type="HAMAP" id="MF_01635">
    <property type="entry name" value="UbiA"/>
    <property type="match status" value="1"/>
</dbReference>
<evidence type="ECO:0000256" key="10">
    <source>
        <dbReference type="ARBA" id="ARBA00023136"/>
    </source>
</evidence>
<dbReference type="InterPro" id="IPR000537">
    <property type="entry name" value="UbiA_prenyltransferase"/>
</dbReference>
<evidence type="ECO:0000313" key="13">
    <source>
        <dbReference type="EMBL" id="MEY1660759.1"/>
    </source>
</evidence>
<dbReference type="CDD" id="cd13959">
    <property type="entry name" value="PT_UbiA_COQ2"/>
    <property type="match status" value="1"/>
</dbReference>
<dbReference type="Pfam" id="PF01040">
    <property type="entry name" value="UbiA"/>
    <property type="match status" value="1"/>
</dbReference>
<feature type="transmembrane region" description="Helical" evidence="11">
    <location>
        <begin position="51"/>
        <end position="72"/>
    </location>
</feature>
<feature type="transmembrane region" description="Helical" evidence="11">
    <location>
        <begin position="167"/>
        <end position="185"/>
    </location>
</feature>
<evidence type="ECO:0000256" key="7">
    <source>
        <dbReference type="ARBA" id="ARBA00022688"/>
    </source>
</evidence>